<evidence type="ECO:0000259" key="3">
    <source>
        <dbReference type="Pfam" id="PF05193"/>
    </source>
</evidence>
<gene>
    <name evidence="4" type="ORF">UFOPK1581_00713</name>
</gene>
<organism evidence="4">
    <name type="scientific">freshwater metagenome</name>
    <dbReference type="NCBI Taxonomy" id="449393"/>
    <lineage>
        <taxon>unclassified sequences</taxon>
        <taxon>metagenomes</taxon>
        <taxon>ecological metagenomes</taxon>
    </lineage>
</organism>
<dbReference type="Pfam" id="PF05193">
    <property type="entry name" value="Peptidase_M16_C"/>
    <property type="match status" value="1"/>
</dbReference>
<evidence type="ECO:0000313" key="4">
    <source>
        <dbReference type="EMBL" id="CAB4559664.1"/>
    </source>
</evidence>
<dbReference type="PANTHER" id="PTHR11851">
    <property type="entry name" value="METALLOPROTEASE"/>
    <property type="match status" value="1"/>
</dbReference>
<dbReference type="InterPro" id="IPR050361">
    <property type="entry name" value="MPP/UQCRC_Complex"/>
</dbReference>
<dbReference type="AlphaFoldDB" id="A0A6J6D8N1"/>
<dbReference type="InterPro" id="IPR011765">
    <property type="entry name" value="Pept_M16_N"/>
</dbReference>
<name>A0A6J6D8N1_9ZZZZ</name>
<dbReference type="PANTHER" id="PTHR11851:SF49">
    <property type="entry name" value="MITOCHONDRIAL-PROCESSING PEPTIDASE SUBUNIT ALPHA"/>
    <property type="match status" value="1"/>
</dbReference>
<reference evidence="4" key="1">
    <citation type="submission" date="2020-05" db="EMBL/GenBank/DDBJ databases">
        <authorList>
            <person name="Chiriac C."/>
            <person name="Salcher M."/>
            <person name="Ghai R."/>
            <person name="Kavagutti S V."/>
        </authorList>
    </citation>
    <scope>NUCLEOTIDE SEQUENCE</scope>
</reference>
<dbReference type="Pfam" id="PF00675">
    <property type="entry name" value="Peptidase_M16"/>
    <property type="match status" value="1"/>
</dbReference>
<dbReference type="SUPFAM" id="SSF63411">
    <property type="entry name" value="LuxS/MPP-like metallohydrolase"/>
    <property type="match status" value="2"/>
</dbReference>
<dbReference type="GO" id="GO:0004222">
    <property type="term" value="F:metalloendopeptidase activity"/>
    <property type="evidence" value="ECO:0007669"/>
    <property type="project" value="InterPro"/>
</dbReference>
<evidence type="ECO:0000259" key="2">
    <source>
        <dbReference type="Pfam" id="PF00675"/>
    </source>
</evidence>
<feature type="domain" description="Peptidase M16 N-terminal" evidence="2">
    <location>
        <begin position="33"/>
        <end position="180"/>
    </location>
</feature>
<dbReference type="InterPro" id="IPR007863">
    <property type="entry name" value="Peptidase_M16_C"/>
</dbReference>
<dbReference type="Gene3D" id="3.30.830.10">
    <property type="entry name" value="Metalloenzyme, LuxS/M16 peptidase-like"/>
    <property type="match status" value="2"/>
</dbReference>
<proteinExistence type="inferred from homology"/>
<dbReference type="InterPro" id="IPR001431">
    <property type="entry name" value="Pept_M16_Zn_BS"/>
</dbReference>
<comment type="similarity">
    <text evidence="1">Belongs to the peptidase M16 family.</text>
</comment>
<evidence type="ECO:0000256" key="1">
    <source>
        <dbReference type="ARBA" id="ARBA00007261"/>
    </source>
</evidence>
<dbReference type="PROSITE" id="PS00143">
    <property type="entry name" value="INSULINASE"/>
    <property type="match status" value="1"/>
</dbReference>
<dbReference type="GO" id="GO:0006508">
    <property type="term" value="P:proteolysis"/>
    <property type="evidence" value="ECO:0007669"/>
    <property type="project" value="InterPro"/>
</dbReference>
<protein>
    <submittedName>
        <fullName evidence="4">Unannotated protein</fullName>
    </submittedName>
</protein>
<accession>A0A6J6D8N1</accession>
<dbReference type="GO" id="GO:0046872">
    <property type="term" value="F:metal ion binding"/>
    <property type="evidence" value="ECO:0007669"/>
    <property type="project" value="InterPro"/>
</dbReference>
<feature type="domain" description="Peptidase M16 C-terminal" evidence="3">
    <location>
        <begin position="187"/>
        <end position="366"/>
    </location>
</feature>
<sequence length="445" mass="48007">MTEVLFPLGQSDLSFTASGGTTVRRSVLPSGVRVLTEQVPGAQSVSVSFSVAVGSRDETNNHFGSTHFLEHLLFKGTKKRSALDIAVAFESVGGSSNASTGKEHTSYYARVQDKALPIAVDVIADMLTSSLIDPTEFENERPVILEELAMNDDDPHDVVHEEFSTAVLGDHPLGRPIGGTQETISAVSRDAVWEHYQQNYRPQDLVVAAAGSVDHNDLVKLVEMGLLAAGWDLSIAAEPVARRLLHPAKISRGVKVKVINRPISQVNILVGSEGLSVDDPRRHAMGILNTVLGGGMSSRLFQEIREKRGLAYSVYSFNQGYSDAATFGLYAGCSPAKAVEVTSLMLEELDKISTVGITKEELVLAQGNISGSLALKFETNQARMSRLATAEIVSGEFMDLDESLSRFEQVSLEDVQSLAAELVSRPRSLVAVGDVDQAMFDQFVS</sequence>
<dbReference type="InterPro" id="IPR011249">
    <property type="entry name" value="Metalloenz_LuxS/M16"/>
</dbReference>
<dbReference type="EMBL" id="CAEZTB010000123">
    <property type="protein sequence ID" value="CAB4559664.1"/>
    <property type="molecule type" value="Genomic_DNA"/>
</dbReference>